<comment type="caution">
    <text evidence="1">The sequence shown here is derived from an EMBL/GenBank/DDBJ whole genome shotgun (WGS) entry which is preliminary data.</text>
</comment>
<protein>
    <submittedName>
        <fullName evidence="1">NTP pyrophosphatase (Non-canonical NTP hydrolase)</fullName>
    </submittedName>
</protein>
<name>A0ABS5AFG7_9PSEU</name>
<dbReference type="Proteomes" id="UP001519363">
    <property type="component" value="Unassembled WGS sequence"/>
</dbReference>
<dbReference type="InterPro" id="IPR052555">
    <property type="entry name" value="dCTP_Pyrophosphatase"/>
</dbReference>
<reference evidence="1 2" key="1">
    <citation type="submission" date="2021-03" db="EMBL/GenBank/DDBJ databases">
        <title>Sequencing the genomes of 1000 actinobacteria strains.</title>
        <authorList>
            <person name="Klenk H.-P."/>
        </authorList>
    </citation>
    <scope>NUCLEOTIDE SEQUENCE [LARGE SCALE GENOMIC DNA]</scope>
    <source>
        <strain evidence="1 2">DSM 44580</strain>
    </source>
</reference>
<dbReference type="Pfam" id="PF12643">
    <property type="entry name" value="MazG-like"/>
    <property type="match status" value="1"/>
</dbReference>
<dbReference type="CDD" id="cd11537">
    <property type="entry name" value="NTP-PPase_RS21-C6_like"/>
    <property type="match status" value="1"/>
</dbReference>
<gene>
    <name evidence="1" type="ORF">JOF53_004206</name>
</gene>
<dbReference type="InterPro" id="IPR025984">
    <property type="entry name" value="DCTPP"/>
</dbReference>
<dbReference type="GO" id="GO:0016787">
    <property type="term" value="F:hydrolase activity"/>
    <property type="evidence" value="ECO:0007669"/>
    <property type="project" value="UniProtKB-KW"/>
</dbReference>
<dbReference type="PIRSF" id="PIRSF029826">
    <property type="entry name" value="UCP029826_pph"/>
    <property type="match status" value="1"/>
</dbReference>
<dbReference type="SUPFAM" id="SSF101386">
    <property type="entry name" value="all-alpha NTP pyrophosphatases"/>
    <property type="match status" value="1"/>
</dbReference>
<keyword evidence="1" id="KW-0378">Hydrolase</keyword>
<evidence type="ECO:0000313" key="2">
    <source>
        <dbReference type="Proteomes" id="UP001519363"/>
    </source>
</evidence>
<sequence>MELTEMQAMLSKFISERDWDRFHTPKNLAMALVGEVGELAEVFQWLTDEEAEQVMTDPERAVKVRHEMADVLSYLLRLATVLDVDLEAALREKGQVNVARYPVERSKGHMTKYTRLSPAPEARG</sequence>
<dbReference type="PANTHER" id="PTHR46523:SF1">
    <property type="entry name" value="DCTP PYROPHOSPHATASE 1"/>
    <property type="match status" value="1"/>
</dbReference>
<dbReference type="EMBL" id="JAGIOO010000001">
    <property type="protein sequence ID" value="MBP2475334.1"/>
    <property type="molecule type" value="Genomic_DNA"/>
</dbReference>
<dbReference type="RefSeq" id="WP_086787929.1">
    <property type="nucleotide sequence ID" value="NZ_JAGIOO010000001.1"/>
</dbReference>
<keyword evidence="2" id="KW-1185">Reference proteome</keyword>
<accession>A0ABS5AFG7</accession>
<evidence type="ECO:0000313" key="1">
    <source>
        <dbReference type="EMBL" id="MBP2475334.1"/>
    </source>
</evidence>
<proteinExistence type="predicted"/>
<organism evidence="1 2">
    <name type="scientific">Crossiella equi</name>
    <dbReference type="NCBI Taxonomy" id="130796"/>
    <lineage>
        <taxon>Bacteria</taxon>
        <taxon>Bacillati</taxon>
        <taxon>Actinomycetota</taxon>
        <taxon>Actinomycetes</taxon>
        <taxon>Pseudonocardiales</taxon>
        <taxon>Pseudonocardiaceae</taxon>
        <taxon>Crossiella</taxon>
    </lineage>
</organism>
<dbReference type="PANTHER" id="PTHR46523">
    <property type="entry name" value="DCTP PYROPHOSPHATASE 1"/>
    <property type="match status" value="1"/>
</dbReference>
<dbReference type="Gene3D" id="1.10.287.1080">
    <property type="entry name" value="MazG-like"/>
    <property type="match status" value="1"/>
</dbReference>